<protein>
    <submittedName>
        <fullName evidence="1">Uncharacterized protein</fullName>
    </submittedName>
</protein>
<dbReference type="EMBL" id="JACHMO010000001">
    <property type="protein sequence ID" value="MBB5801382.1"/>
    <property type="molecule type" value="Genomic_DNA"/>
</dbReference>
<gene>
    <name evidence="1" type="ORF">F4560_001150</name>
</gene>
<accession>A0A7W9HFN0</accession>
<organism evidence="1 2">
    <name type="scientific">Saccharothrix ecbatanensis</name>
    <dbReference type="NCBI Taxonomy" id="1105145"/>
    <lineage>
        <taxon>Bacteria</taxon>
        <taxon>Bacillati</taxon>
        <taxon>Actinomycetota</taxon>
        <taxon>Actinomycetes</taxon>
        <taxon>Pseudonocardiales</taxon>
        <taxon>Pseudonocardiaceae</taxon>
        <taxon>Saccharothrix</taxon>
    </lineage>
</organism>
<comment type="caution">
    <text evidence="1">The sequence shown here is derived from an EMBL/GenBank/DDBJ whole genome shotgun (WGS) entry which is preliminary data.</text>
</comment>
<proteinExistence type="predicted"/>
<dbReference type="Proteomes" id="UP000552097">
    <property type="component" value="Unassembled WGS sequence"/>
</dbReference>
<keyword evidence="2" id="KW-1185">Reference proteome</keyword>
<dbReference type="AlphaFoldDB" id="A0A7W9HFN0"/>
<name>A0A7W9HFN0_9PSEU</name>
<dbReference type="RefSeq" id="WP_184917127.1">
    <property type="nucleotide sequence ID" value="NZ_JACHMO010000001.1"/>
</dbReference>
<evidence type="ECO:0000313" key="1">
    <source>
        <dbReference type="EMBL" id="MBB5801382.1"/>
    </source>
</evidence>
<reference evidence="1 2" key="1">
    <citation type="submission" date="2020-08" db="EMBL/GenBank/DDBJ databases">
        <title>Sequencing the genomes of 1000 actinobacteria strains.</title>
        <authorList>
            <person name="Klenk H.-P."/>
        </authorList>
    </citation>
    <scope>NUCLEOTIDE SEQUENCE [LARGE SCALE GENOMIC DNA]</scope>
    <source>
        <strain evidence="1 2">DSM 45486</strain>
    </source>
</reference>
<evidence type="ECO:0000313" key="2">
    <source>
        <dbReference type="Proteomes" id="UP000552097"/>
    </source>
</evidence>
<sequence>MSELHQKVSDAYLAERFAQASTVEATLDAGGLLFGWKRGRAGRFTGLRVVADIAEQRIRFRDFHDGRDGLLAGHDVWLEPVDGTPDVRRDARSRFPYRGRLLRWDELDMMYFLGYALWNYFTFPALLHRPGVDWTQSGDHELTAVFPADLATHCREQRFRFDPSTSFVVEHDYTAEVFGSSWAHACHLTQDYQVSDGFPFASRRRVHPSHPVKGGAMKTPLLIWADVHEFKVG</sequence>